<evidence type="ECO:0000313" key="2">
    <source>
        <dbReference type="EMBL" id="CAK0806645.1"/>
    </source>
</evidence>
<reference evidence="2" key="1">
    <citation type="submission" date="2023-10" db="EMBL/GenBank/DDBJ databases">
        <authorList>
            <person name="Chen Y."/>
            <person name="Shah S."/>
            <person name="Dougan E. K."/>
            <person name="Thang M."/>
            <person name="Chan C."/>
        </authorList>
    </citation>
    <scope>NUCLEOTIDE SEQUENCE [LARGE SCALE GENOMIC DNA]</scope>
</reference>
<dbReference type="EMBL" id="CAUYUJ010003758">
    <property type="protein sequence ID" value="CAK0806645.1"/>
    <property type="molecule type" value="Genomic_DNA"/>
</dbReference>
<dbReference type="Proteomes" id="UP001189429">
    <property type="component" value="Unassembled WGS sequence"/>
</dbReference>
<keyword evidence="3" id="KW-1185">Reference proteome</keyword>
<comment type="caution">
    <text evidence="2">The sequence shown here is derived from an EMBL/GenBank/DDBJ whole genome shotgun (WGS) entry which is preliminary data.</text>
</comment>
<protein>
    <submittedName>
        <fullName evidence="2">Uncharacterized protein</fullName>
    </submittedName>
</protein>
<evidence type="ECO:0000313" key="3">
    <source>
        <dbReference type="Proteomes" id="UP001189429"/>
    </source>
</evidence>
<accession>A0ABN9QKN5</accession>
<sequence length="294" mass="31979">MASVADGVDALHGIVDEALRSEDGLVGERAATAKLGSARAGEMLAEIREEEKHVEEDVAEGIADEVVLRGFWETFDDYEREFSGSVRDNFRKGHSVYEELQTLWGKIQGPNPPSEEEVGAALEKIDLASVGAPLGEGRILPVNDIVEELVMVPRIPYKELAQLEMEWKTGKSDSVTVLSKLQQMHTAGKVPSGWLNQGAVRQEDRLRRDGARHGGHPRPAARCCRAHADRIDPVRCQSWPARAASIPMLGGGQRTCPHRYPPLASPLRGPPGRSSSSPLDSPPCQSAPGVRYGD</sequence>
<feature type="region of interest" description="Disordered" evidence="1">
    <location>
        <begin position="247"/>
        <end position="294"/>
    </location>
</feature>
<name>A0ABN9QKN5_9DINO</name>
<evidence type="ECO:0000256" key="1">
    <source>
        <dbReference type="SAM" id="MobiDB-lite"/>
    </source>
</evidence>
<feature type="compositionally biased region" description="Low complexity" evidence="1">
    <location>
        <begin position="265"/>
        <end position="283"/>
    </location>
</feature>
<gene>
    <name evidence="2" type="ORF">PCOR1329_LOCUS12799</name>
</gene>
<organism evidence="2 3">
    <name type="scientific">Prorocentrum cordatum</name>
    <dbReference type="NCBI Taxonomy" id="2364126"/>
    <lineage>
        <taxon>Eukaryota</taxon>
        <taxon>Sar</taxon>
        <taxon>Alveolata</taxon>
        <taxon>Dinophyceae</taxon>
        <taxon>Prorocentrales</taxon>
        <taxon>Prorocentraceae</taxon>
        <taxon>Prorocentrum</taxon>
    </lineage>
</organism>
<proteinExistence type="predicted"/>